<organism evidence="3 4">
    <name type="scientific">Artemia franciscana</name>
    <name type="common">Brine shrimp</name>
    <name type="synonym">Artemia sanfranciscana</name>
    <dbReference type="NCBI Taxonomy" id="6661"/>
    <lineage>
        <taxon>Eukaryota</taxon>
        <taxon>Metazoa</taxon>
        <taxon>Ecdysozoa</taxon>
        <taxon>Arthropoda</taxon>
        <taxon>Crustacea</taxon>
        <taxon>Branchiopoda</taxon>
        <taxon>Anostraca</taxon>
        <taxon>Artemiidae</taxon>
        <taxon>Artemia</taxon>
    </lineage>
</organism>
<keyword evidence="1" id="KW-1133">Transmembrane helix</keyword>
<dbReference type="AlphaFoldDB" id="A0AA88HB72"/>
<reference evidence="3" key="1">
    <citation type="submission" date="2023-07" db="EMBL/GenBank/DDBJ databases">
        <title>Chromosome-level genome assembly of Artemia franciscana.</title>
        <authorList>
            <person name="Jo E."/>
        </authorList>
    </citation>
    <scope>NUCLEOTIDE SEQUENCE</scope>
    <source>
        <tissue evidence="3">Whole body</tissue>
    </source>
</reference>
<sequence>MIKLILFIICFVSEKLNAGVINSLKEDLLEASFSNVTSDNMRDVWFKSIGEMSRPFKELRSDFELLAIPFNEKLNFSETFTVIESVVKNTEMILSEVFQNRSTYFKNQTNDPYCILKENLLIMGYQNFVLNFQKDLVNRLTQLGKEVSPLLIKYFEITWNDDSQNAENLQRILEEIKIEAKLIILLEDIKSEEGKEKMLTRTCSQNNGEVSVEERIEAQFSEKGTIKDDIAGRPIAENGNPTKRDNATLIEIQEYYTTKNVVTPSHEMTTFNEHKTLENNATLQQILPAFAKNSELPLANNSYTNGNTKKNINNSPGSPIHFQTVIAGVFGGLSFIAAVIACIYCTRQQNPPSSNV</sequence>
<evidence type="ECO:0000256" key="2">
    <source>
        <dbReference type="SAM" id="SignalP"/>
    </source>
</evidence>
<feature type="transmembrane region" description="Helical" evidence="1">
    <location>
        <begin position="320"/>
        <end position="345"/>
    </location>
</feature>
<dbReference type="Proteomes" id="UP001187531">
    <property type="component" value="Unassembled WGS sequence"/>
</dbReference>
<protein>
    <submittedName>
        <fullName evidence="3">Uncharacterized protein</fullName>
    </submittedName>
</protein>
<name>A0AA88HB72_ARTSF</name>
<dbReference type="EMBL" id="JAVRJZ010000456">
    <property type="protein sequence ID" value="KAK2702331.1"/>
    <property type="molecule type" value="Genomic_DNA"/>
</dbReference>
<keyword evidence="4" id="KW-1185">Reference proteome</keyword>
<accession>A0AA88HB72</accession>
<evidence type="ECO:0000313" key="3">
    <source>
        <dbReference type="EMBL" id="KAK2702331.1"/>
    </source>
</evidence>
<proteinExistence type="predicted"/>
<keyword evidence="1" id="KW-0472">Membrane</keyword>
<comment type="caution">
    <text evidence="3">The sequence shown here is derived from an EMBL/GenBank/DDBJ whole genome shotgun (WGS) entry which is preliminary data.</text>
</comment>
<evidence type="ECO:0000313" key="4">
    <source>
        <dbReference type="Proteomes" id="UP001187531"/>
    </source>
</evidence>
<evidence type="ECO:0000256" key="1">
    <source>
        <dbReference type="SAM" id="Phobius"/>
    </source>
</evidence>
<keyword evidence="1" id="KW-0812">Transmembrane</keyword>
<feature type="chain" id="PRO_5041671695" evidence="2">
    <location>
        <begin position="19"/>
        <end position="356"/>
    </location>
</feature>
<feature type="signal peptide" evidence="2">
    <location>
        <begin position="1"/>
        <end position="18"/>
    </location>
</feature>
<gene>
    <name evidence="3" type="ORF">QYM36_019058</name>
</gene>
<keyword evidence="2" id="KW-0732">Signal</keyword>